<evidence type="ECO:0000313" key="2">
    <source>
        <dbReference type="Proteomes" id="UP001592582"/>
    </source>
</evidence>
<dbReference type="Proteomes" id="UP001592582">
    <property type="component" value="Unassembled WGS sequence"/>
</dbReference>
<accession>A0ABV6V4G6</accession>
<dbReference type="InterPro" id="IPR045513">
    <property type="entry name" value="DUF6479"/>
</dbReference>
<sequence length="90" mass="8906">MEAAGSGGSAGIIALVIGVVVVVGLIAAFVLGSRRKEREPAPVAPDLGPPPGHAAARPTGQPTDPGQGSWSTPPSTPGRAPQGDRSPHQD</sequence>
<reference evidence="1 2" key="1">
    <citation type="submission" date="2024-09" db="EMBL/GenBank/DDBJ databases">
        <authorList>
            <person name="Lee S.D."/>
        </authorList>
    </citation>
    <scope>NUCLEOTIDE SEQUENCE [LARGE SCALE GENOMIC DNA]</scope>
    <source>
        <strain evidence="1 2">N1-1</strain>
    </source>
</reference>
<dbReference type="Pfam" id="PF20087">
    <property type="entry name" value="DUF6479"/>
    <property type="match status" value="1"/>
</dbReference>
<protein>
    <submittedName>
        <fullName evidence="1">DUF6479 family protein</fullName>
    </submittedName>
</protein>
<comment type="caution">
    <text evidence="1">The sequence shown here is derived from an EMBL/GenBank/DDBJ whole genome shotgun (WGS) entry which is preliminary data.</text>
</comment>
<keyword evidence="2" id="KW-1185">Reference proteome</keyword>
<organism evidence="1 2">
    <name type="scientific">Streptacidiphilus alkalitolerans</name>
    <dbReference type="NCBI Taxonomy" id="3342712"/>
    <lineage>
        <taxon>Bacteria</taxon>
        <taxon>Bacillati</taxon>
        <taxon>Actinomycetota</taxon>
        <taxon>Actinomycetes</taxon>
        <taxon>Kitasatosporales</taxon>
        <taxon>Streptomycetaceae</taxon>
        <taxon>Streptacidiphilus</taxon>
    </lineage>
</organism>
<gene>
    <name evidence="1" type="ORF">ACEZDG_04645</name>
</gene>
<proteinExistence type="predicted"/>
<name>A0ABV6V4G6_9ACTN</name>
<dbReference type="EMBL" id="JBHEZX010000002">
    <property type="protein sequence ID" value="MFC1408563.1"/>
    <property type="molecule type" value="Genomic_DNA"/>
</dbReference>
<evidence type="ECO:0000313" key="1">
    <source>
        <dbReference type="EMBL" id="MFC1408563.1"/>
    </source>
</evidence>